<evidence type="ECO:0000313" key="2">
    <source>
        <dbReference type="Proteomes" id="UP000235392"/>
    </source>
</evidence>
<gene>
    <name evidence="1" type="ORF">PCASD_26593</name>
</gene>
<dbReference type="Proteomes" id="UP000235392">
    <property type="component" value="Unassembled WGS sequence"/>
</dbReference>
<sequence length="100" mass="10480">MTRQSHGAQGSLKTSHVPLAEACCARGPPGASVSPAPQEGGCARLDWAGVRRRVSGHQPYMSRLAYPPGWFTPAWQAATPAHQAGVHQDGGQVSLLAKLV</sequence>
<accession>A0A2N5TN66</accession>
<dbReference type="EMBL" id="PGCI01000436">
    <property type="protein sequence ID" value="PLW26894.1"/>
    <property type="molecule type" value="Genomic_DNA"/>
</dbReference>
<reference evidence="1 2" key="1">
    <citation type="submission" date="2017-11" db="EMBL/GenBank/DDBJ databases">
        <title>De novo assembly and phasing of dikaryotic genomes from two isolates of Puccinia coronata f. sp. avenae, the causal agent of oat crown rust.</title>
        <authorList>
            <person name="Miller M.E."/>
            <person name="Zhang Y."/>
            <person name="Omidvar V."/>
            <person name="Sperschneider J."/>
            <person name="Schwessinger B."/>
            <person name="Raley C."/>
            <person name="Palmer J.M."/>
            <person name="Garnica D."/>
            <person name="Upadhyaya N."/>
            <person name="Rathjen J."/>
            <person name="Taylor J.M."/>
            <person name="Park R.F."/>
            <person name="Dodds P.N."/>
            <person name="Hirsch C.D."/>
            <person name="Kianian S.F."/>
            <person name="Figueroa M."/>
        </authorList>
    </citation>
    <scope>NUCLEOTIDE SEQUENCE [LARGE SCALE GENOMIC DNA]</scope>
    <source>
        <strain evidence="1">12SD80</strain>
    </source>
</reference>
<name>A0A2N5TN66_9BASI</name>
<proteinExistence type="predicted"/>
<dbReference type="AlphaFoldDB" id="A0A2N5TN66"/>
<evidence type="ECO:0000313" key="1">
    <source>
        <dbReference type="EMBL" id="PLW26894.1"/>
    </source>
</evidence>
<protein>
    <submittedName>
        <fullName evidence="1">Uncharacterized protein</fullName>
    </submittedName>
</protein>
<organism evidence="1 2">
    <name type="scientific">Puccinia coronata f. sp. avenae</name>
    <dbReference type="NCBI Taxonomy" id="200324"/>
    <lineage>
        <taxon>Eukaryota</taxon>
        <taxon>Fungi</taxon>
        <taxon>Dikarya</taxon>
        <taxon>Basidiomycota</taxon>
        <taxon>Pucciniomycotina</taxon>
        <taxon>Pucciniomycetes</taxon>
        <taxon>Pucciniales</taxon>
        <taxon>Pucciniaceae</taxon>
        <taxon>Puccinia</taxon>
    </lineage>
</organism>
<comment type="caution">
    <text evidence="1">The sequence shown here is derived from an EMBL/GenBank/DDBJ whole genome shotgun (WGS) entry which is preliminary data.</text>
</comment>